<dbReference type="InterPro" id="IPR028081">
    <property type="entry name" value="Leu-bd"/>
</dbReference>
<dbReference type="RefSeq" id="WP_137668586.1">
    <property type="nucleotide sequence ID" value="NZ_BJCE01000176.1"/>
</dbReference>
<dbReference type="SUPFAM" id="SSF53822">
    <property type="entry name" value="Periplasmic binding protein-like I"/>
    <property type="match status" value="1"/>
</dbReference>
<dbReference type="SMART" id="SM00028">
    <property type="entry name" value="TPR"/>
    <property type="match status" value="4"/>
</dbReference>
<keyword evidence="2" id="KW-0732">Signal</keyword>
<dbReference type="Gene3D" id="3.40.50.2300">
    <property type="match status" value="2"/>
</dbReference>
<dbReference type="Pfam" id="PF13401">
    <property type="entry name" value="AAA_22"/>
    <property type="match status" value="1"/>
</dbReference>
<dbReference type="SUPFAM" id="SSF52540">
    <property type="entry name" value="P-loop containing nucleoside triphosphate hydrolases"/>
    <property type="match status" value="1"/>
</dbReference>
<dbReference type="PANTHER" id="PTHR30483:SF6">
    <property type="entry name" value="PERIPLASMIC BINDING PROTEIN OF ABC TRANSPORTER FOR NATURAL AMINO ACIDS"/>
    <property type="match status" value="1"/>
</dbReference>
<organism evidence="7 8">
    <name type="scientific">Sphaerospermopsis reniformis</name>
    <dbReference type="NCBI Taxonomy" id="531300"/>
    <lineage>
        <taxon>Bacteria</taxon>
        <taxon>Bacillati</taxon>
        <taxon>Cyanobacteriota</taxon>
        <taxon>Cyanophyceae</taxon>
        <taxon>Nostocales</taxon>
        <taxon>Aphanizomenonaceae</taxon>
        <taxon>Sphaerospermopsis</taxon>
    </lineage>
</organism>
<dbReference type="SUPFAM" id="SSF48452">
    <property type="entry name" value="TPR-like"/>
    <property type="match status" value="2"/>
</dbReference>
<dbReference type="Gene3D" id="3.40.50.300">
    <property type="entry name" value="P-loop containing nucleotide triphosphate hydrolases"/>
    <property type="match status" value="1"/>
</dbReference>
<dbReference type="InterPro" id="IPR027417">
    <property type="entry name" value="P-loop_NTPase"/>
</dbReference>
<dbReference type="CDD" id="cd06268">
    <property type="entry name" value="PBP1_ABC_transporter_LIVBP-like"/>
    <property type="match status" value="1"/>
</dbReference>
<sequence length="1061" mass="120404">MTNLPNLPPNPYIIGRPIREPKNFFGREYLFSLIADSLPQNAKLILLYGQRRIGKSSVLNLIPQKIGSDEFIFINFDFQDKEKLSNNQILSDIAQKILEKLELPQDNNDVLEHLAENIQQDFQTFHREFLPQVYLNIGNKKIVLLWDEFDVLTERENEQETGRFLEYIIHLLNIDQRLFIIPVVGRHINRLETLVSFFKQATYKEIALLDKESTQRLITKPAEGILTYQPETIDTIFNICAGSPYFTQVICHTIYGQVRDNYRINPNNDLLTITPQNVENVINQAIEAGKGGLAWFWDGLNLQQQIIIAAAAEAQEMAIANNQSVIEEPLTLLTNAYSIVITQDLTDAYEQLFEYGFLDETKRLVKIEFVRLWLVKEHRLKDEITHLEEINQEYVNDILSLAQKYPQNSLSFYQQALTANPNNFQCVISLAQEYLNIQNIDEASNLYKRAYQFYSKLNHHQQELIVQPLLTLAQQKSQGQDFEQALEICTMAYEIDSEQSKDILIEVREDYGHELILNREWVKAEEQFTLVLQIDSNRKSSKQKLAEIQTLKSRTDLKVADKNSASVNINTNQISTWLNWGLRFGGFLGGLAIILLLGFGGYTVFFSKPCPTGEKKEFGFWCVVDNSRISRGDRTFFPNIINRFRDQGIQAFKKGDYQQAEKLFKQAVEANQNDPEVLIYYNNSLALQQGSPFTFAVVVPIDNKNTSEGQEILRGVAAAQNQFNQNKGFNGKLLEIVIANDGNANNGNTKDGNTKYVEQVAQQLANDSSILGVIGHKSSDATKIALPVYENAGLPIISATSTSILLKNPVFFRSVHSDESAGQKLANYAYKQLKLKKAVIFANPNSPYSNSIREVFTNTFEKLGGEVVRKPLIDLTATTFDPEKEVAKSVYTDKAEIALLFPSTDTTDIAIKIAQKITNRNARLKTQNFPIQEVKMLAGDTLYNYYPTIESGGKDVEGLIIAIPWFRGTPAAEEFAKKSKELWGGDVSWRTATSYDATQAFINALSNNASRTTVLERLKNVNLPANETSGYPFQFTEDRERQGESILVKVQNGKFVEIESR</sequence>
<evidence type="ECO:0000259" key="5">
    <source>
        <dbReference type="Pfam" id="PF13401"/>
    </source>
</evidence>
<dbReference type="PANTHER" id="PTHR30483">
    <property type="entry name" value="LEUCINE-SPECIFIC-BINDING PROTEIN"/>
    <property type="match status" value="1"/>
</dbReference>
<feature type="domain" description="Leucine-binding protein" evidence="6">
    <location>
        <begin position="695"/>
        <end position="1053"/>
    </location>
</feature>
<keyword evidence="7" id="KW-0675">Receptor</keyword>
<evidence type="ECO:0000256" key="3">
    <source>
        <dbReference type="PROSITE-ProRule" id="PRU00339"/>
    </source>
</evidence>
<keyword evidence="4" id="KW-0812">Transmembrane</keyword>
<evidence type="ECO:0000256" key="4">
    <source>
        <dbReference type="SAM" id="Phobius"/>
    </source>
</evidence>
<keyword evidence="4" id="KW-1133">Transmembrane helix</keyword>
<evidence type="ECO:0000259" key="6">
    <source>
        <dbReference type="Pfam" id="PF13458"/>
    </source>
</evidence>
<dbReference type="InterPro" id="IPR019734">
    <property type="entry name" value="TPR_rpt"/>
</dbReference>
<dbReference type="Pfam" id="PF13458">
    <property type="entry name" value="Peripla_BP_6"/>
    <property type="match status" value="1"/>
</dbReference>
<dbReference type="Proteomes" id="UP000300142">
    <property type="component" value="Unassembled WGS sequence"/>
</dbReference>
<reference evidence="8" key="1">
    <citation type="submission" date="2019-02" db="EMBL/GenBank/DDBJ databases">
        <title>Draft genome sequence of Sphaerospermopsis reniformis NIES-1949.</title>
        <authorList>
            <person name="Yamaguchi H."/>
            <person name="Suzuki S."/>
            <person name="Kawachi M."/>
        </authorList>
    </citation>
    <scope>NUCLEOTIDE SEQUENCE [LARGE SCALE GENOMIC DNA]</scope>
    <source>
        <strain evidence="8">NIES-1949</strain>
    </source>
</reference>
<proteinExistence type="inferred from homology"/>
<protein>
    <submittedName>
        <fullName evidence="7">Extracellular ligand-binding receptor</fullName>
    </submittedName>
</protein>
<feature type="repeat" description="TPR" evidence="3">
    <location>
        <begin position="641"/>
        <end position="674"/>
    </location>
</feature>
<dbReference type="PROSITE" id="PS50005">
    <property type="entry name" value="TPR"/>
    <property type="match status" value="1"/>
</dbReference>
<evidence type="ECO:0000313" key="7">
    <source>
        <dbReference type="EMBL" id="GCL38798.1"/>
    </source>
</evidence>
<name>A0A480A637_9CYAN</name>
<dbReference type="InterPro" id="IPR028082">
    <property type="entry name" value="Peripla_BP_I"/>
</dbReference>
<evidence type="ECO:0000256" key="2">
    <source>
        <dbReference type="ARBA" id="ARBA00022729"/>
    </source>
</evidence>
<dbReference type="EMBL" id="BJCE01000176">
    <property type="protein sequence ID" value="GCL38798.1"/>
    <property type="molecule type" value="Genomic_DNA"/>
</dbReference>
<dbReference type="AlphaFoldDB" id="A0A480A637"/>
<keyword evidence="8" id="KW-1185">Reference proteome</keyword>
<keyword evidence="3" id="KW-0802">TPR repeat</keyword>
<accession>A0A480A637</accession>
<feature type="domain" description="ORC1/DEAH AAA+ ATPase" evidence="5">
    <location>
        <begin position="41"/>
        <end position="181"/>
    </location>
</feature>
<dbReference type="InterPro" id="IPR051010">
    <property type="entry name" value="BCAA_transport"/>
</dbReference>
<gene>
    <name evidence="7" type="ORF">SR1949_39170</name>
</gene>
<dbReference type="InterPro" id="IPR049945">
    <property type="entry name" value="AAA_22"/>
</dbReference>
<keyword evidence="4" id="KW-0472">Membrane</keyword>
<dbReference type="InterPro" id="IPR011990">
    <property type="entry name" value="TPR-like_helical_dom_sf"/>
</dbReference>
<evidence type="ECO:0000313" key="8">
    <source>
        <dbReference type="Proteomes" id="UP000300142"/>
    </source>
</evidence>
<dbReference type="GO" id="GO:0016887">
    <property type="term" value="F:ATP hydrolysis activity"/>
    <property type="evidence" value="ECO:0007669"/>
    <property type="project" value="InterPro"/>
</dbReference>
<comment type="similarity">
    <text evidence="1">Belongs to the leucine-binding protein family.</text>
</comment>
<dbReference type="Gene3D" id="1.25.40.10">
    <property type="entry name" value="Tetratricopeptide repeat domain"/>
    <property type="match status" value="2"/>
</dbReference>
<evidence type="ECO:0000256" key="1">
    <source>
        <dbReference type="ARBA" id="ARBA00010062"/>
    </source>
</evidence>
<comment type="caution">
    <text evidence="7">The sequence shown here is derived from an EMBL/GenBank/DDBJ whole genome shotgun (WGS) entry which is preliminary data.</text>
</comment>
<feature type="transmembrane region" description="Helical" evidence="4">
    <location>
        <begin position="580"/>
        <end position="606"/>
    </location>
</feature>